<dbReference type="Gene3D" id="3.40.50.1820">
    <property type="entry name" value="alpha/beta hydrolase"/>
    <property type="match status" value="1"/>
</dbReference>
<dbReference type="RefSeq" id="WP_096871672.1">
    <property type="nucleotide sequence ID" value="NZ_CP010715.1"/>
</dbReference>
<dbReference type="EC" id="2.3.1.-" evidence="7"/>
<keyword evidence="3 7" id="KW-0808">Transferase</keyword>
<dbReference type="GO" id="GO:0016746">
    <property type="term" value="F:acyltransferase activity"/>
    <property type="evidence" value="ECO:0007669"/>
    <property type="project" value="UniProtKB-KW"/>
</dbReference>
<sequence>MTTSESTDPDVSPEHIERIKKNMEQVEQLSKRLMDVLAQKKSHPASLDGPNQELFARAATAYWSEIAKNPAKLLEKQVAYWGQAVVNFAEAQSLLAKSLEGDSSDETAPTASTVPADRRFANPMWQSNPYFHFIKQQYLTNAEAIRNAVAEVEDIDDIDKRRLGYFADQIVQMMAPTNFLATNPDALEKAVETEGQSLIKGLENLVADLEANDGELVVRLADESAFEIGRNIATTPGEVVFRNEMMELIQYRPTTETVHETPIVLFPPWINKFYILDLKAQNSLIKWVTEQGYTLFVVSWLNPGAEHADLGLEDYIEKGYLSAIETAKSICKVKQVNAVGYCIAGTTLSLTLSLLKQRGDTSIKSATFFTALTDFSDQGEFTPFLQNDFIDGIEEEITNNGLLRSYIMARTFSFLRSNDLVYGPAIRSYMMGETPPAFDLLYWNGDGANLPGRMAMQYLRGLCQRNEFVREGFELMGHTLHVRDVTVPVMAITCETDHIARWKDCYRGVQQMGSRSKTFVVAQSGHIAGIVNPPTRNKYGHYTNTDLKVDADSWREGATFNEGSWWPRWESWLKKRSGKQVPARDPGDSQHPPLTPAPGDYVQVKARRQASD</sequence>
<keyword evidence="4 7" id="KW-0012">Acyltransferase</keyword>
<evidence type="ECO:0000256" key="3">
    <source>
        <dbReference type="ARBA" id="ARBA00022679"/>
    </source>
</evidence>
<evidence type="ECO:0000313" key="7">
    <source>
        <dbReference type="EMBL" id="ATG43886.1"/>
    </source>
</evidence>
<evidence type="ECO:0000256" key="1">
    <source>
        <dbReference type="ARBA" id="ARBA00004496"/>
    </source>
</evidence>
<dbReference type="Pfam" id="PF07167">
    <property type="entry name" value="PhaC_N"/>
    <property type="match status" value="1"/>
</dbReference>
<dbReference type="InterPro" id="IPR010963">
    <property type="entry name" value="PHA_synth_I"/>
</dbReference>
<dbReference type="AlphaFoldDB" id="A0AAN1GRU7"/>
<feature type="region of interest" description="Disordered" evidence="5">
    <location>
        <begin position="576"/>
        <end position="612"/>
    </location>
</feature>
<evidence type="ECO:0000256" key="4">
    <source>
        <dbReference type="ARBA" id="ARBA00023315"/>
    </source>
</evidence>
<keyword evidence="2" id="KW-0963">Cytoplasm</keyword>
<dbReference type="InterPro" id="IPR010941">
    <property type="entry name" value="PhaC_N"/>
</dbReference>
<dbReference type="Proteomes" id="UP000218606">
    <property type="component" value="Chromosome"/>
</dbReference>
<dbReference type="GO" id="GO:0042619">
    <property type="term" value="P:poly-hydroxybutyrate biosynthetic process"/>
    <property type="evidence" value="ECO:0007669"/>
    <property type="project" value="InterPro"/>
</dbReference>
<evidence type="ECO:0000256" key="5">
    <source>
        <dbReference type="SAM" id="MobiDB-lite"/>
    </source>
</evidence>
<comment type="subcellular location">
    <subcellularLocation>
        <location evidence="1">Cytoplasm</location>
    </subcellularLocation>
</comment>
<reference evidence="7 8" key="1">
    <citation type="journal article" date="2017" name="Front. Microbiol.">
        <title>Phaeobacter piscinae sp. nov., a species of the Roseobacter group and potential aquaculture probiont.</title>
        <authorList>
            <person name="Sonnenschein E.C."/>
            <person name="Phippen C.B.W."/>
            <person name="Nielsen K.F."/>
            <person name="Mateiu R.V."/>
            <person name="Melchiorsen J."/>
            <person name="Gram L."/>
            <person name="Overmann J."/>
            <person name="Freese H.M."/>
        </authorList>
    </citation>
    <scope>NUCLEOTIDE SEQUENCE [LARGE SCALE GENOMIC DNA]</scope>
    <source>
        <strain evidence="7 8">P13</strain>
    </source>
</reference>
<dbReference type="NCBIfam" id="TIGR01838">
    <property type="entry name" value="PHA_synth_I"/>
    <property type="match status" value="1"/>
</dbReference>
<gene>
    <name evidence="7" type="primary">phaC</name>
    <name evidence="7" type="ORF">PhaeoP13_01955</name>
</gene>
<dbReference type="InterPro" id="IPR051321">
    <property type="entry name" value="PHA/PHB_synthase"/>
</dbReference>
<dbReference type="EMBL" id="CP010767">
    <property type="protein sequence ID" value="ATG43886.1"/>
    <property type="molecule type" value="Genomic_DNA"/>
</dbReference>
<dbReference type="PANTHER" id="PTHR36837:SF5">
    <property type="entry name" value="POLY-3-HYDROXYBUTYRATE SYNTHASE"/>
    <property type="match status" value="1"/>
</dbReference>
<accession>A0AAN1GRU7</accession>
<dbReference type="PANTHER" id="PTHR36837">
    <property type="entry name" value="POLY(3-HYDROXYALKANOATE) POLYMERASE SUBUNIT PHAC"/>
    <property type="match status" value="1"/>
</dbReference>
<dbReference type="InterPro" id="IPR029058">
    <property type="entry name" value="AB_hydrolase_fold"/>
</dbReference>
<feature type="domain" description="Poly-beta-hydroxybutyrate polymerase N-terminal" evidence="6">
    <location>
        <begin position="117"/>
        <end position="288"/>
    </location>
</feature>
<protein>
    <submittedName>
        <fullName evidence="7">Poly(3-hydroxyalkanoate) polymerase PhaC</fullName>
        <ecNumber evidence="7">2.3.1.-</ecNumber>
    </submittedName>
</protein>
<name>A0AAN1GRU7_9RHOB</name>
<evidence type="ECO:0000256" key="2">
    <source>
        <dbReference type="ARBA" id="ARBA00022490"/>
    </source>
</evidence>
<evidence type="ECO:0000313" key="8">
    <source>
        <dbReference type="Proteomes" id="UP000218606"/>
    </source>
</evidence>
<dbReference type="GO" id="GO:0005737">
    <property type="term" value="C:cytoplasm"/>
    <property type="evidence" value="ECO:0007669"/>
    <property type="project" value="UniProtKB-SubCell"/>
</dbReference>
<organism evidence="7 8">
    <name type="scientific">Phaeobacter piscinae</name>
    <dbReference type="NCBI Taxonomy" id="1580596"/>
    <lineage>
        <taxon>Bacteria</taxon>
        <taxon>Pseudomonadati</taxon>
        <taxon>Pseudomonadota</taxon>
        <taxon>Alphaproteobacteria</taxon>
        <taxon>Rhodobacterales</taxon>
        <taxon>Roseobacteraceae</taxon>
        <taxon>Phaeobacter</taxon>
    </lineage>
</organism>
<evidence type="ECO:0000259" key="6">
    <source>
        <dbReference type="Pfam" id="PF07167"/>
    </source>
</evidence>
<proteinExistence type="predicted"/>
<dbReference type="SUPFAM" id="SSF53474">
    <property type="entry name" value="alpha/beta-Hydrolases"/>
    <property type="match status" value="1"/>
</dbReference>